<evidence type="ECO:0008006" key="3">
    <source>
        <dbReference type="Google" id="ProtNLM"/>
    </source>
</evidence>
<dbReference type="RefSeq" id="WP_111518724.1">
    <property type="nucleotide sequence ID" value="NZ_QKUB01000008.1"/>
</dbReference>
<accession>A0A2W7GR38</accession>
<evidence type="ECO:0000313" key="2">
    <source>
        <dbReference type="Proteomes" id="UP000249646"/>
    </source>
</evidence>
<evidence type="ECO:0000313" key="1">
    <source>
        <dbReference type="EMBL" id="PZV99798.1"/>
    </source>
</evidence>
<comment type="caution">
    <text evidence="1">The sequence shown here is derived from an EMBL/GenBank/DDBJ whole genome shotgun (WGS) entry which is preliminary data.</text>
</comment>
<gene>
    <name evidence="1" type="ORF">BCF89_1083</name>
</gene>
<reference evidence="1 2" key="1">
    <citation type="submission" date="2018-06" db="EMBL/GenBank/DDBJ databases">
        <title>Genomic Encyclopedia of Archaeal and Bacterial Type Strains, Phase II (KMG-II): from individual species to whole genera.</title>
        <authorList>
            <person name="Goeker M."/>
        </authorList>
    </citation>
    <scope>NUCLEOTIDE SEQUENCE [LARGE SCALE GENOMIC DNA]</scope>
    <source>
        <strain evidence="1 2">ATCC 51348</strain>
    </source>
</reference>
<dbReference type="AlphaFoldDB" id="A0A2W7GR38"/>
<dbReference type="Proteomes" id="UP000249646">
    <property type="component" value="Unassembled WGS sequence"/>
</dbReference>
<sequence>MNTNKKNKVYLFSDEREIILEDGEKIYSVFEIEENGSIFAVLATKEALIFAQRKENELIEIEDEAIIDIMFDVLDQFIEENELVDENGINITSNYFNEEEIKN</sequence>
<organism evidence="1 2">
    <name type="scientific">Metamycoplasma auris</name>
    <dbReference type="NCBI Taxonomy" id="51363"/>
    <lineage>
        <taxon>Bacteria</taxon>
        <taxon>Bacillati</taxon>
        <taxon>Mycoplasmatota</taxon>
        <taxon>Mycoplasmoidales</taxon>
        <taxon>Metamycoplasmataceae</taxon>
        <taxon>Metamycoplasma</taxon>
    </lineage>
</organism>
<dbReference type="EMBL" id="QKUB01000008">
    <property type="protein sequence ID" value="PZV99798.1"/>
    <property type="molecule type" value="Genomic_DNA"/>
</dbReference>
<keyword evidence="2" id="KW-1185">Reference proteome</keyword>
<protein>
    <recommendedName>
        <fullName evidence="3">DUF1292 domain-containing protein</fullName>
    </recommendedName>
</protein>
<proteinExistence type="predicted"/>
<name>A0A2W7GR38_9BACT</name>
<dbReference type="OrthoDB" id="398862at2"/>